<organism evidence="1 2">
    <name type="scientific">Hymenobacter lapidiphilus</name>
    <dbReference type="NCBI Taxonomy" id="2608003"/>
    <lineage>
        <taxon>Bacteria</taxon>
        <taxon>Pseudomonadati</taxon>
        <taxon>Bacteroidota</taxon>
        <taxon>Cytophagia</taxon>
        <taxon>Cytophagales</taxon>
        <taxon>Hymenobacteraceae</taxon>
        <taxon>Hymenobacter</taxon>
    </lineage>
</organism>
<keyword evidence="2" id="KW-1185">Reference proteome</keyword>
<name>A0A7Y7PNR8_9BACT</name>
<accession>A0A7Y7PNR8</accession>
<dbReference type="Proteomes" id="UP000565521">
    <property type="component" value="Unassembled WGS sequence"/>
</dbReference>
<sequence>MKKILLLACVAGLGLGSCNKKANCPAYSGIKDANRLSSPVMAQGPAAAADRQ</sequence>
<comment type="caution">
    <text evidence="1">The sequence shown here is derived from an EMBL/GenBank/DDBJ whole genome shotgun (WGS) entry which is preliminary data.</text>
</comment>
<evidence type="ECO:0000313" key="1">
    <source>
        <dbReference type="EMBL" id="NVO31210.1"/>
    </source>
</evidence>
<reference evidence="1 2" key="1">
    <citation type="submission" date="2020-05" db="EMBL/GenBank/DDBJ databases">
        <title>Hymenobacter terrestris sp. nov. and Hymenobacter lapidiphilus sp. nov., isolated from regoliths in Antarctica.</title>
        <authorList>
            <person name="Sedlacek I."/>
            <person name="Pantucek R."/>
            <person name="Zeman M."/>
            <person name="Holochova P."/>
            <person name="Kralova S."/>
            <person name="Stankova E."/>
            <person name="Sedo O."/>
            <person name="Micenkova L."/>
            <person name="Svec P."/>
            <person name="Gupta V."/>
            <person name="Sood U."/>
            <person name="Korpole U.S."/>
            <person name="Lal R."/>
        </authorList>
    </citation>
    <scope>NUCLEOTIDE SEQUENCE [LARGE SCALE GENOMIC DNA]</scope>
    <source>
        <strain evidence="1 2">P5342</strain>
    </source>
</reference>
<proteinExistence type="predicted"/>
<dbReference type="EMBL" id="JABKAU010000012">
    <property type="protein sequence ID" value="NVO31210.1"/>
    <property type="molecule type" value="Genomic_DNA"/>
</dbReference>
<dbReference type="PROSITE" id="PS51257">
    <property type="entry name" value="PROKAR_LIPOPROTEIN"/>
    <property type="match status" value="1"/>
</dbReference>
<dbReference type="AlphaFoldDB" id="A0A7Y7PNR8"/>
<dbReference type="RefSeq" id="WP_176908125.1">
    <property type="nucleotide sequence ID" value="NZ_JABKAU010000012.1"/>
</dbReference>
<evidence type="ECO:0000313" key="2">
    <source>
        <dbReference type="Proteomes" id="UP000565521"/>
    </source>
</evidence>
<protein>
    <recommendedName>
        <fullName evidence="3">Lipoprotein</fullName>
    </recommendedName>
</protein>
<gene>
    <name evidence="1" type="ORF">HW554_08330</name>
</gene>
<evidence type="ECO:0008006" key="3">
    <source>
        <dbReference type="Google" id="ProtNLM"/>
    </source>
</evidence>